<dbReference type="Gene3D" id="2.60.120.10">
    <property type="entry name" value="Jelly Rolls"/>
    <property type="match status" value="1"/>
</dbReference>
<dbReference type="SUPFAM" id="SSF51182">
    <property type="entry name" value="RmlC-like cupins"/>
    <property type="match status" value="1"/>
</dbReference>
<dbReference type="Proteomes" id="UP000799772">
    <property type="component" value="Unassembled WGS sequence"/>
</dbReference>
<evidence type="ECO:0000313" key="2">
    <source>
        <dbReference type="Proteomes" id="UP000799772"/>
    </source>
</evidence>
<accession>A0A9P4IGE2</accession>
<dbReference type="OrthoDB" id="504210at2759"/>
<dbReference type="AlphaFoldDB" id="A0A9P4IGE2"/>
<evidence type="ECO:0000313" key="1">
    <source>
        <dbReference type="EMBL" id="KAF2101256.1"/>
    </source>
</evidence>
<protein>
    <submittedName>
        <fullName evidence="1">Uncharacterized protein</fullName>
    </submittedName>
</protein>
<keyword evidence="2" id="KW-1185">Reference proteome</keyword>
<sequence>MSSTFSSTSFTSNPIISRPPPSAVIYDLSSPTHTTITLPVGSLWSSELHWHERHTEFLRVIKGSVRVRLDNRSFVVKAPKESNEEAIVRVDIGVRHEWKRADADEAAGEKDEEEVIVIESTEPADTEKRLFFWNLNGVILEAQQGSTREQPKFLAALMMEWRIMLHLFVIFKGLDNFPVFWDLSTKLSGVGSGLRSAKRAEGLITHGIFWLVRIAGAALGMRAVEERFTPKELYLEWKSSKKDL</sequence>
<proteinExistence type="predicted"/>
<comment type="caution">
    <text evidence="1">The sequence shown here is derived from an EMBL/GenBank/DDBJ whole genome shotgun (WGS) entry which is preliminary data.</text>
</comment>
<organism evidence="1 2">
    <name type="scientific">Rhizodiscina lignyota</name>
    <dbReference type="NCBI Taxonomy" id="1504668"/>
    <lineage>
        <taxon>Eukaryota</taxon>
        <taxon>Fungi</taxon>
        <taxon>Dikarya</taxon>
        <taxon>Ascomycota</taxon>
        <taxon>Pezizomycotina</taxon>
        <taxon>Dothideomycetes</taxon>
        <taxon>Pleosporomycetidae</taxon>
        <taxon>Aulographales</taxon>
        <taxon>Rhizodiscinaceae</taxon>
        <taxon>Rhizodiscina</taxon>
    </lineage>
</organism>
<name>A0A9P4IGE2_9PEZI</name>
<reference evidence="1" key="1">
    <citation type="journal article" date="2020" name="Stud. Mycol.">
        <title>101 Dothideomycetes genomes: a test case for predicting lifestyles and emergence of pathogens.</title>
        <authorList>
            <person name="Haridas S."/>
            <person name="Albert R."/>
            <person name="Binder M."/>
            <person name="Bloem J."/>
            <person name="Labutti K."/>
            <person name="Salamov A."/>
            <person name="Andreopoulos B."/>
            <person name="Baker S."/>
            <person name="Barry K."/>
            <person name="Bills G."/>
            <person name="Bluhm B."/>
            <person name="Cannon C."/>
            <person name="Castanera R."/>
            <person name="Culley D."/>
            <person name="Daum C."/>
            <person name="Ezra D."/>
            <person name="Gonzalez J."/>
            <person name="Henrissat B."/>
            <person name="Kuo A."/>
            <person name="Liang C."/>
            <person name="Lipzen A."/>
            <person name="Lutzoni F."/>
            <person name="Magnuson J."/>
            <person name="Mondo S."/>
            <person name="Nolan M."/>
            <person name="Ohm R."/>
            <person name="Pangilinan J."/>
            <person name="Park H.-J."/>
            <person name="Ramirez L."/>
            <person name="Alfaro M."/>
            <person name="Sun H."/>
            <person name="Tritt A."/>
            <person name="Yoshinaga Y."/>
            <person name="Zwiers L.-H."/>
            <person name="Turgeon B."/>
            <person name="Goodwin S."/>
            <person name="Spatafora J."/>
            <person name="Crous P."/>
            <person name="Grigoriev I."/>
        </authorList>
    </citation>
    <scope>NUCLEOTIDE SEQUENCE</scope>
    <source>
        <strain evidence="1">CBS 133067</strain>
    </source>
</reference>
<dbReference type="InterPro" id="IPR014710">
    <property type="entry name" value="RmlC-like_jellyroll"/>
</dbReference>
<gene>
    <name evidence="1" type="ORF">NA57DRAFT_72698</name>
</gene>
<dbReference type="EMBL" id="ML978123">
    <property type="protein sequence ID" value="KAF2101256.1"/>
    <property type="molecule type" value="Genomic_DNA"/>
</dbReference>
<dbReference type="InterPro" id="IPR011051">
    <property type="entry name" value="RmlC_Cupin_sf"/>
</dbReference>